<dbReference type="EMBL" id="FNMV01000011">
    <property type="protein sequence ID" value="SDX53248.1"/>
    <property type="molecule type" value="Genomic_DNA"/>
</dbReference>
<dbReference type="Pfam" id="PF21957">
    <property type="entry name" value="Zn_ribbon_16"/>
    <property type="match status" value="1"/>
</dbReference>
<protein>
    <recommendedName>
        <fullName evidence="5">Toprim-like</fullName>
    </recommendedName>
</protein>
<sequence>MYKYSLDKSSKKFICPNCSKKKFVKYVDNENNAYLEDGSGRCDNDSSCKHHQYPNKNCVISEFIKPIITRQASTLQSDLLVLCGRNFNENNLIQFLKIYFSEEEVQSVILQYRLGTSRHWLGSTIFWQINPQNKIMTGKVMLFNIKTGKRIKKPFNHIHWVHRLLKLNDYVLQQCLFGLHIINESTKNKIAIVESEKTALIMSLFLPDYIWMATGSKSNFKKEMLLPLKNHPILAYPDKSEYDDWNKITLELQKEGFEIRCSRYIEDKNVPDGTDLADIYLESRTNDSTRVQKQLTKTEIEVNRLAKINPTIINLIRTFDLLDNEHNEIMNID</sequence>
<evidence type="ECO:0008006" key="5">
    <source>
        <dbReference type="Google" id="ProtNLM"/>
    </source>
</evidence>
<name>A0A1H3CH67_9FLAO</name>
<feature type="domain" description="Zinc beta-ribbon finger putative" evidence="2">
    <location>
        <begin position="2"/>
        <end position="57"/>
    </location>
</feature>
<organism evidence="3 4">
    <name type="scientific">Flavobacterium degerlachei</name>
    <dbReference type="NCBI Taxonomy" id="229203"/>
    <lineage>
        <taxon>Bacteria</taxon>
        <taxon>Pseudomonadati</taxon>
        <taxon>Bacteroidota</taxon>
        <taxon>Flavobacteriia</taxon>
        <taxon>Flavobacteriales</taxon>
        <taxon>Flavobacteriaceae</taxon>
        <taxon>Flavobacterium</taxon>
    </lineage>
</organism>
<evidence type="ECO:0000313" key="3">
    <source>
        <dbReference type="EMBL" id="SDX53248.1"/>
    </source>
</evidence>
<reference evidence="4" key="1">
    <citation type="submission" date="2016-10" db="EMBL/GenBank/DDBJ databases">
        <authorList>
            <person name="Varghese N."/>
            <person name="Submissions S."/>
        </authorList>
    </citation>
    <scope>NUCLEOTIDE SEQUENCE [LARGE SCALE GENOMIC DNA]</scope>
    <source>
        <strain evidence="4">DSM 15718</strain>
    </source>
</reference>
<dbReference type="Proteomes" id="UP000198569">
    <property type="component" value="Unassembled WGS sequence"/>
</dbReference>
<dbReference type="RefSeq" id="WP_262488620.1">
    <property type="nucleotide sequence ID" value="NZ_FNMV01000011.1"/>
</dbReference>
<dbReference type="NCBIfam" id="NF040506">
    <property type="entry name" value="PG0870_Nterm"/>
    <property type="match status" value="1"/>
</dbReference>
<feature type="domain" description="DUF6371" evidence="1">
    <location>
        <begin position="90"/>
        <end position="239"/>
    </location>
</feature>
<dbReference type="InterPro" id="IPR045951">
    <property type="entry name" value="DUF6371"/>
</dbReference>
<evidence type="ECO:0000259" key="2">
    <source>
        <dbReference type="Pfam" id="PF21957"/>
    </source>
</evidence>
<dbReference type="Pfam" id="PF19898">
    <property type="entry name" value="DUF6371"/>
    <property type="match status" value="1"/>
</dbReference>
<dbReference type="AlphaFoldDB" id="A0A1H3CH67"/>
<evidence type="ECO:0000259" key="1">
    <source>
        <dbReference type="Pfam" id="PF19898"/>
    </source>
</evidence>
<dbReference type="InterPro" id="IPR047731">
    <property type="entry name" value="Zinc_ribbon_put"/>
</dbReference>
<dbReference type="STRING" id="229203.SAMN05444338_111110"/>
<keyword evidence="4" id="KW-1185">Reference proteome</keyword>
<evidence type="ECO:0000313" key="4">
    <source>
        <dbReference type="Proteomes" id="UP000198569"/>
    </source>
</evidence>
<proteinExistence type="predicted"/>
<accession>A0A1H3CH67</accession>
<gene>
    <name evidence="3" type="ORF">SAMN05444338_111110</name>
</gene>